<sequence length="356" mass="37780">MMSRTVRTVAGLAGVSMLASACSLSSGDSGGSSASQDQQTPTVTLVTHDSFAAPQDVLDAFQRQSGIKLKILKSGDAGALTNKLVLTKGSPIGDVAYGVDNTFASRALSEGVFQPYTSPEADRGPQRYSVDPQHRLAAVDLGDVCVNIDPAYFASKGLPEPKSYDDLADPKYKDLTVAESPATASPGLAFLLGTVAKYGENGWQGYWRKLKDNGLKTVSGWEEAYTKDFSGSSGKGSRPIVVSYASSPAAELGEDGKPRTKALLDTCFRQVEYAGVLTNGKQIPQAQKVVDFLLSQQFQTTVAANMYVYPARQGVELPAGWATAAPLPQTPATLPADKVQAGREKWIGEWRSLMGA</sequence>
<evidence type="ECO:0000256" key="2">
    <source>
        <dbReference type="SAM" id="SignalP"/>
    </source>
</evidence>
<dbReference type="Pfam" id="PF13343">
    <property type="entry name" value="SBP_bac_6"/>
    <property type="match status" value="1"/>
</dbReference>
<dbReference type="Proteomes" id="UP000199137">
    <property type="component" value="Unassembled WGS sequence"/>
</dbReference>
<evidence type="ECO:0000313" key="4">
    <source>
        <dbReference type="Proteomes" id="UP000199137"/>
    </source>
</evidence>
<proteinExistence type="predicted"/>
<dbReference type="AlphaFoldDB" id="A0A1I5J5D2"/>
<dbReference type="NCBIfam" id="TIGR01254">
    <property type="entry name" value="sfuA"/>
    <property type="match status" value="1"/>
</dbReference>
<dbReference type="PANTHER" id="PTHR30006:SF2">
    <property type="entry name" value="ABC TRANSPORTER SUBSTRATE-BINDING PROTEIN"/>
    <property type="match status" value="1"/>
</dbReference>
<gene>
    <name evidence="3" type="ORF">SAMN05421854_102920</name>
</gene>
<feature type="chain" id="PRO_5011779569" evidence="2">
    <location>
        <begin position="22"/>
        <end position="356"/>
    </location>
</feature>
<accession>A0A1I5J5D2</accession>
<dbReference type="GO" id="GO:0030975">
    <property type="term" value="F:thiamine binding"/>
    <property type="evidence" value="ECO:0007669"/>
    <property type="project" value="InterPro"/>
</dbReference>
<dbReference type="EMBL" id="FOWC01000002">
    <property type="protein sequence ID" value="SFO67591.1"/>
    <property type="molecule type" value="Genomic_DNA"/>
</dbReference>
<evidence type="ECO:0000256" key="1">
    <source>
        <dbReference type="ARBA" id="ARBA00022729"/>
    </source>
</evidence>
<dbReference type="GO" id="GO:0030288">
    <property type="term" value="C:outer membrane-bounded periplasmic space"/>
    <property type="evidence" value="ECO:0007669"/>
    <property type="project" value="TreeGrafter"/>
</dbReference>
<dbReference type="PANTHER" id="PTHR30006">
    <property type="entry name" value="THIAMINE-BINDING PERIPLASMIC PROTEIN-RELATED"/>
    <property type="match status" value="1"/>
</dbReference>
<name>A0A1I5J5D2_9PSEU</name>
<evidence type="ECO:0000313" key="3">
    <source>
        <dbReference type="EMBL" id="SFO67591.1"/>
    </source>
</evidence>
<dbReference type="SUPFAM" id="SSF53850">
    <property type="entry name" value="Periplasmic binding protein-like II"/>
    <property type="match status" value="1"/>
</dbReference>
<reference evidence="3 4" key="1">
    <citation type="submission" date="2016-10" db="EMBL/GenBank/DDBJ databases">
        <authorList>
            <person name="de Groot N.N."/>
        </authorList>
    </citation>
    <scope>NUCLEOTIDE SEQUENCE [LARGE SCALE GENOMIC DNA]</scope>
    <source>
        <strain evidence="3 4">DSM 44637</strain>
    </source>
</reference>
<organism evidence="3 4">
    <name type="scientific">Amycolatopsis rubida</name>
    <dbReference type="NCBI Taxonomy" id="112413"/>
    <lineage>
        <taxon>Bacteria</taxon>
        <taxon>Bacillati</taxon>
        <taxon>Actinomycetota</taxon>
        <taxon>Actinomycetes</taxon>
        <taxon>Pseudonocardiales</taxon>
        <taxon>Pseudonocardiaceae</taxon>
        <taxon>Amycolatopsis</taxon>
    </lineage>
</organism>
<keyword evidence="1 2" id="KW-0732">Signal</keyword>
<protein>
    <submittedName>
        <fullName evidence="3">Thiamine transport system substrate-binding protein</fullName>
    </submittedName>
</protein>
<dbReference type="CDD" id="cd13545">
    <property type="entry name" value="PBP2_TbpA"/>
    <property type="match status" value="1"/>
</dbReference>
<dbReference type="STRING" id="112413.SAMN05421854_102920"/>
<dbReference type="InterPro" id="IPR005948">
    <property type="entry name" value="ThiB-like"/>
</dbReference>
<feature type="signal peptide" evidence="2">
    <location>
        <begin position="1"/>
        <end position="21"/>
    </location>
</feature>
<dbReference type="GO" id="GO:0015888">
    <property type="term" value="P:thiamine transport"/>
    <property type="evidence" value="ECO:0007669"/>
    <property type="project" value="InterPro"/>
</dbReference>
<dbReference type="GO" id="GO:0030976">
    <property type="term" value="F:thiamine pyrophosphate binding"/>
    <property type="evidence" value="ECO:0007669"/>
    <property type="project" value="TreeGrafter"/>
</dbReference>
<dbReference type="PROSITE" id="PS51257">
    <property type="entry name" value="PROKAR_LIPOPROTEIN"/>
    <property type="match status" value="1"/>
</dbReference>
<dbReference type="Gene3D" id="3.40.190.10">
    <property type="entry name" value="Periplasmic binding protein-like II"/>
    <property type="match status" value="2"/>
</dbReference>